<reference evidence="3" key="1">
    <citation type="journal article" date="2020" name="mSystems">
        <title>Genome- and Community-Level Interaction Insights into Carbon Utilization and Element Cycling Functions of Hydrothermarchaeota in Hydrothermal Sediment.</title>
        <authorList>
            <person name="Zhou Z."/>
            <person name="Liu Y."/>
            <person name="Xu W."/>
            <person name="Pan J."/>
            <person name="Luo Z.H."/>
            <person name="Li M."/>
        </authorList>
    </citation>
    <scope>NUCLEOTIDE SEQUENCE [LARGE SCALE GENOMIC DNA]</scope>
    <source>
        <strain evidence="3">HyVt-345</strain>
    </source>
</reference>
<dbReference type="SUPFAM" id="SSF56601">
    <property type="entry name" value="beta-lactamase/transpeptidase-like"/>
    <property type="match status" value="1"/>
</dbReference>
<organism evidence="3">
    <name type="scientific">Pricia antarctica</name>
    <dbReference type="NCBI Taxonomy" id="641691"/>
    <lineage>
        <taxon>Bacteria</taxon>
        <taxon>Pseudomonadati</taxon>
        <taxon>Bacteroidota</taxon>
        <taxon>Flavobacteriia</taxon>
        <taxon>Flavobacteriales</taxon>
        <taxon>Flavobacteriaceae</taxon>
        <taxon>Pricia</taxon>
    </lineage>
</organism>
<dbReference type="Pfam" id="PF00144">
    <property type="entry name" value="Beta-lactamase"/>
    <property type="match status" value="1"/>
</dbReference>
<dbReference type="PANTHER" id="PTHR46825:SF9">
    <property type="entry name" value="BETA-LACTAMASE-RELATED DOMAIN-CONTAINING PROTEIN"/>
    <property type="match status" value="1"/>
</dbReference>
<dbReference type="InterPro" id="IPR050491">
    <property type="entry name" value="AmpC-like"/>
</dbReference>
<dbReference type="EMBL" id="DRGL01000065">
    <property type="protein sequence ID" value="HEA22777.1"/>
    <property type="molecule type" value="Genomic_DNA"/>
</dbReference>
<dbReference type="InterPro" id="IPR001466">
    <property type="entry name" value="Beta-lactam-related"/>
</dbReference>
<dbReference type="AlphaFoldDB" id="A0A831QUD3"/>
<accession>A0A831QUD3</accession>
<evidence type="ECO:0000313" key="3">
    <source>
        <dbReference type="EMBL" id="HEA22777.1"/>
    </source>
</evidence>
<feature type="domain" description="Beta-lactamase-related" evidence="2">
    <location>
        <begin position="33"/>
        <end position="338"/>
    </location>
</feature>
<dbReference type="GO" id="GO:0016787">
    <property type="term" value="F:hydrolase activity"/>
    <property type="evidence" value="ECO:0007669"/>
    <property type="project" value="UniProtKB-KW"/>
</dbReference>
<dbReference type="Proteomes" id="UP000886191">
    <property type="component" value="Unassembled WGS sequence"/>
</dbReference>
<dbReference type="PROSITE" id="PS51257">
    <property type="entry name" value="PROKAR_LIPOPROTEIN"/>
    <property type="match status" value="1"/>
</dbReference>
<protein>
    <submittedName>
        <fullName evidence="3">Class A beta-lactamase-related serine hydrolase</fullName>
    </submittedName>
</protein>
<proteinExistence type="predicted"/>
<evidence type="ECO:0000259" key="2">
    <source>
        <dbReference type="Pfam" id="PF00144"/>
    </source>
</evidence>
<feature type="signal peptide" evidence="1">
    <location>
        <begin position="1"/>
        <end position="22"/>
    </location>
</feature>
<dbReference type="Gene3D" id="3.40.710.10">
    <property type="entry name" value="DD-peptidase/beta-lactamase superfamily"/>
    <property type="match status" value="1"/>
</dbReference>
<feature type="chain" id="PRO_5032821169" evidence="1">
    <location>
        <begin position="23"/>
        <end position="346"/>
    </location>
</feature>
<sequence>MIKIVIQLLTLHFCVSIFGCQAYTNMDTYLTELHEDGKLNGNVLVTKKKKIIFEKSFGYTDGSKTTKLNKDYRFNIGSIYKEFPAVAIMQLKEKDLIDLEDSVSKYLSDLPEWSRKVSIKNLLQYTSGLPKIGWTEYFANGINITESHILDEIKHIKNLEFEPGSDYLYSNSNPILLIKIIEQVTGSNFYDYVQNALFEPLKLNGSVFKNQYPYIDRSLMAIPFDTDFKEDNYKIAVESLLLSSTARDMAIWFEQLAAFTIIDKAAVQLLSEWAKVGSNIQAPLGFGEWINDRFIEHTHHGSSGNYECIVRRFKENDITIAILTNQKHGNVYEISDTLYKIVKQNP</sequence>
<evidence type="ECO:0000256" key="1">
    <source>
        <dbReference type="SAM" id="SignalP"/>
    </source>
</evidence>
<dbReference type="PANTHER" id="PTHR46825">
    <property type="entry name" value="D-ALANYL-D-ALANINE-CARBOXYPEPTIDASE/ENDOPEPTIDASE AMPH"/>
    <property type="match status" value="1"/>
</dbReference>
<keyword evidence="3" id="KW-0378">Hydrolase</keyword>
<dbReference type="InterPro" id="IPR012338">
    <property type="entry name" value="Beta-lactam/transpept-like"/>
</dbReference>
<gene>
    <name evidence="3" type="ORF">ENH87_17930</name>
</gene>
<keyword evidence="1" id="KW-0732">Signal</keyword>
<comment type="caution">
    <text evidence="3">The sequence shown here is derived from an EMBL/GenBank/DDBJ whole genome shotgun (WGS) entry which is preliminary data.</text>
</comment>
<name>A0A831QUD3_9FLAO</name>